<protein>
    <submittedName>
        <fullName evidence="2">Uncharacterized protein</fullName>
    </submittedName>
</protein>
<dbReference type="RefSeq" id="WP_012499780.1">
    <property type="nucleotide sequence ID" value="NC_011026.1"/>
</dbReference>
<dbReference type="AlphaFoldDB" id="B3QZ03"/>
<organism evidence="2 3">
    <name type="scientific">Chloroherpeton thalassium (strain ATCC 35110 / GB-78)</name>
    <dbReference type="NCBI Taxonomy" id="517418"/>
    <lineage>
        <taxon>Bacteria</taxon>
        <taxon>Pseudomonadati</taxon>
        <taxon>Chlorobiota</taxon>
        <taxon>Chlorobiia</taxon>
        <taxon>Chlorobiales</taxon>
        <taxon>Chloroherpetonaceae</taxon>
        <taxon>Chloroherpeton</taxon>
    </lineage>
</organism>
<dbReference type="EMBL" id="CP001100">
    <property type="protein sequence ID" value="ACF13696.1"/>
    <property type="molecule type" value="Genomic_DNA"/>
</dbReference>
<keyword evidence="1" id="KW-0812">Transmembrane</keyword>
<evidence type="ECO:0000313" key="2">
    <source>
        <dbReference type="EMBL" id="ACF13696.1"/>
    </source>
</evidence>
<proteinExistence type="predicted"/>
<dbReference type="KEGG" id="cts:Ctha_1233"/>
<gene>
    <name evidence="2" type="ordered locus">Ctha_1233</name>
</gene>
<accession>B3QZ03</accession>
<feature type="transmembrane region" description="Helical" evidence="1">
    <location>
        <begin position="37"/>
        <end position="61"/>
    </location>
</feature>
<sequence length="74" mass="8425">MTGKRFVLDANKSYLLHVKDAEYESSEVLASKVSPTYLFFDILFGLVPLIIDYGTGSIYYFQNVEIEKEAPQNP</sequence>
<evidence type="ECO:0000256" key="1">
    <source>
        <dbReference type="SAM" id="Phobius"/>
    </source>
</evidence>
<reference evidence="2 3" key="1">
    <citation type="submission" date="2008-06" db="EMBL/GenBank/DDBJ databases">
        <title>Complete sequence of Chloroherpeton thalassium ATCC 35110.</title>
        <authorList>
            <consortium name="US DOE Joint Genome Institute"/>
            <person name="Lucas S."/>
            <person name="Copeland A."/>
            <person name="Lapidus A."/>
            <person name="Glavina del Rio T."/>
            <person name="Dalin E."/>
            <person name="Tice H."/>
            <person name="Bruce D."/>
            <person name="Goodwin L."/>
            <person name="Pitluck S."/>
            <person name="Schmutz J."/>
            <person name="Larimer F."/>
            <person name="Land M."/>
            <person name="Hauser L."/>
            <person name="Kyrpides N."/>
            <person name="Mikhailova N."/>
            <person name="Liu Z."/>
            <person name="Li T."/>
            <person name="Zhao F."/>
            <person name="Overmann J."/>
            <person name="Bryant D.A."/>
            <person name="Richardson P."/>
        </authorList>
    </citation>
    <scope>NUCLEOTIDE SEQUENCE [LARGE SCALE GENOMIC DNA]</scope>
    <source>
        <strain evidence="3">ATCC 35110 / GB-78</strain>
    </source>
</reference>
<dbReference type="Proteomes" id="UP000001208">
    <property type="component" value="Chromosome"/>
</dbReference>
<evidence type="ECO:0000313" key="3">
    <source>
        <dbReference type="Proteomes" id="UP000001208"/>
    </source>
</evidence>
<keyword evidence="3" id="KW-1185">Reference proteome</keyword>
<name>B3QZ03_CHLT3</name>
<keyword evidence="1" id="KW-0472">Membrane</keyword>
<keyword evidence="1" id="KW-1133">Transmembrane helix</keyword>
<dbReference type="HOGENOM" id="CLU_2681019_0_0_10"/>